<dbReference type="Gene3D" id="3.40.50.300">
    <property type="entry name" value="P-loop containing nucleotide triphosphate hydrolases"/>
    <property type="match status" value="1"/>
</dbReference>
<dbReference type="Proteomes" id="UP000316706">
    <property type="component" value="Unassembled WGS sequence"/>
</dbReference>
<evidence type="ECO:0000313" key="2">
    <source>
        <dbReference type="EMBL" id="TQM66757.1"/>
    </source>
</evidence>
<feature type="region of interest" description="Disordered" evidence="1">
    <location>
        <begin position="314"/>
        <end position="338"/>
    </location>
</feature>
<gene>
    <name evidence="2" type="ORF">FHX41_0343</name>
</gene>
<evidence type="ECO:0008006" key="4">
    <source>
        <dbReference type="Google" id="ProtNLM"/>
    </source>
</evidence>
<feature type="region of interest" description="Disordered" evidence="1">
    <location>
        <begin position="348"/>
        <end position="367"/>
    </location>
</feature>
<evidence type="ECO:0000313" key="3">
    <source>
        <dbReference type="Proteomes" id="UP000316706"/>
    </source>
</evidence>
<comment type="caution">
    <text evidence="2">The sequence shown here is derived from an EMBL/GenBank/DDBJ whole genome shotgun (WGS) entry which is preliminary data.</text>
</comment>
<dbReference type="InterPro" id="IPR027417">
    <property type="entry name" value="P-loop_NTPase"/>
</dbReference>
<reference evidence="2 3" key="1">
    <citation type="submission" date="2019-06" db="EMBL/GenBank/DDBJ databases">
        <title>Sequencing the genomes of 1000 actinobacteria strains.</title>
        <authorList>
            <person name="Klenk H.-P."/>
        </authorList>
    </citation>
    <scope>NUCLEOTIDE SEQUENCE [LARGE SCALE GENOMIC DNA]</scope>
    <source>
        <strain evidence="2 3">DSM 45043</strain>
    </source>
</reference>
<accession>A0A543I850</accession>
<evidence type="ECO:0000256" key="1">
    <source>
        <dbReference type="SAM" id="MobiDB-lite"/>
    </source>
</evidence>
<organism evidence="2 3">
    <name type="scientific">Actinomadura hallensis</name>
    <dbReference type="NCBI Taxonomy" id="337895"/>
    <lineage>
        <taxon>Bacteria</taxon>
        <taxon>Bacillati</taxon>
        <taxon>Actinomycetota</taxon>
        <taxon>Actinomycetes</taxon>
        <taxon>Streptosporangiales</taxon>
        <taxon>Thermomonosporaceae</taxon>
        <taxon>Actinomadura</taxon>
    </lineage>
</organism>
<protein>
    <recommendedName>
        <fullName evidence="4">Sulfotransferase family protein</fullName>
    </recommendedName>
</protein>
<dbReference type="OrthoDB" id="5144031at2"/>
<dbReference type="SUPFAM" id="SSF52540">
    <property type="entry name" value="P-loop containing nucleoside triphosphate hydrolases"/>
    <property type="match status" value="1"/>
</dbReference>
<dbReference type="RefSeq" id="WP_141965853.1">
    <property type="nucleotide sequence ID" value="NZ_VFPO01000001.1"/>
</dbReference>
<dbReference type="EMBL" id="VFPO01000001">
    <property type="protein sequence ID" value="TQM66757.1"/>
    <property type="molecule type" value="Genomic_DNA"/>
</dbReference>
<name>A0A543I850_9ACTN</name>
<feature type="compositionally biased region" description="Basic residues" evidence="1">
    <location>
        <begin position="358"/>
        <end position="367"/>
    </location>
</feature>
<keyword evidence="3" id="KW-1185">Reference proteome</keyword>
<proteinExistence type="predicted"/>
<dbReference type="AlphaFoldDB" id="A0A543I850"/>
<sequence length="367" mass="40509">MASKIVLHIGLQKSGTTFLQHMFQNNGETLAESGVLYPVPRDWRRGRRTVANHEWASYGLLGTEYPWVSELRAAKEEPSWRALLEQVRAHPGTVLLSAEALSVIRADAVSRLFDALSADDVDVVITARSPGRSLPSLWQQHIRNGLSTSFDGYLRRLARHRDKGEAHIESEPDAHIWRAFILGGLVRRWSEAGASKVSVVTSPGRPPQLLLDRFTRAAGLPALTHAPVPEHQAHTGLTAPETLVLASLNAVLRRDSWSKSRADRARKAVTERFQARDERGGKVTVPPAWRSRVAEWSEEDLDALRGTGALIVGDPADLRYDPAGDETEPPTPEETARAGAEAALALLRAVPRSSAQHNTRRLRRLLP</sequence>